<dbReference type="AlphaFoldDB" id="A0A6J4UN29"/>
<gene>
    <name evidence="2" type="ORF">AVDCRST_MAG59-1891</name>
</gene>
<sequence length="71" mass="7720">MPSAGRGRTPPPPPPRPRGGRNDRRRGPCARADAARLRPRRLLGDPSARDRRCGVHPGAPLVHPLTMAWSS</sequence>
<reference evidence="2" key="1">
    <citation type="submission" date="2020-02" db="EMBL/GenBank/DDBJ databases">
        <authorList>
            <person name="Meier V. D."/>
        </authorList>
    </citation>
    <scope>NUCLEOTIDE SEQUENCE</scope>
    <source>
        <strain evidence="2">AVDCRST_MAG59</strain>
    </source>
</reference>
<organism evidence="2">
    <name type="scientific">uncultured Thermomicrobiales bacterium</name>
    <dbReference type="NCBI Taxonomy" id="1645740"/>
    <lineage>
        <taxon>Bacteria</taxon>
        <taxon>Pseudomonadati</taxon>
        <taxon>Thermomicrobiota</taxon>
        <taxon>Thermomicrobia</taxon>
        <taxon>Thermomicrobiales</taxon>
        <taxon>environmental samples</taxon>
    </lineage>
</organism>
<protein>
    <submittedName>
        <fullName evidence="2">Uncharacterized protein</fullName>
    </submittedName>
</protein>
<evidence type="ECO:0000313" key="2">
    <source>
        <dbReference type="EMBL" id="CAA9552705.1"/>
    </source>
</evidence>
<accession>A0A6J4UN29</accession>
<dbReference type="EMBL" id="CADCWF010000117">
    <property type="protein sequence ID" value="CAA9552705.1"/>
    <property type="molecule type" value="Genomic_DNA"/>
</dbReference>
<evidence type="ECO:0000256" key="1">
    <source>
        <dbReference type="SAM" id="MobiDB-lite"/>
    </source>
</evidence>
<name>A0A6J4UN29_9BACT</name>
<feature type="region of interest" description="Disordered" evidence="1">
    <location>
        <begin position="1"/>
        <end position="71"/>
    </location>
</feature>
<proteinExistence type="predicted"/>